<proteinExistence type="predicted"/>
<reference evidence="6 7" key="1">
    <citation type="submission" date="2018-01" db="EMBL/GenBank/DDBJ databases">
        <title>Draft genome of the strawberry crown rot pathogen Phytophthora cactorum.</title>
        <authorList>
            <person name="Armitage A.D."/>
            <person name="Lysoe E."/>
            <person name="Nellist C.F."/>
            <person name="Harrison R.J."/>
            <person name="Brurberg M.B."/>
        </authorList>
    </citation>
    <scope>NUCLEOTIDE SEQUENCE [LARGE SCALE GENOMIC DNA]</scope>
    <source>
        <strain evidence="6 7">10300</strain>
    </source>
</reference>
<dbReference type="EMBL" id="MJFZ01000081">
    <property type="protein sequence ID" value="RAW38776.1"/>
    <property type="molecule type" value="Genomic_DNA"/>
</dbReference>
<evidence type="ECO:0000313" key="2">
    <source>
        <dbReference type="EMBL" id="KAG2882276.1"/>
    </source>
</evidence>
<reference evidence="1" key="2">
    <citation type="submission" date="2018-10" db="EMBL/GenBank/DDBJ databases">
        <title>Effector identification in a new, highly contiguous assembly of the strawberry crown rot pathogen Phytophthora cactorum.</title>
        <authorList>
            <person name="Armitage A.D."/>
            <person name="Nellist C.F."/>
            <person name="Bates H."/>
            <person name="Vickerstaff R.J."/>
            <person name="Harrison R.J."/>
        </authorList>
    </citation>
    <scope>NUCLEOTIDE SEQUENCE</scope>
    <source>
        <strain evidence="1">15-7</strain>
        <strain evidence="2">4032</strain>
        <strain evidence="3">4040</strain>
        <strain evidence="4">P415</strain>
        <strain evidence="5">P421</strain>
    </source>
</reference>
<keyword evidence="7" id="KW-1185">Reference proteome</keyword>
<dbReference type="Proteomes" id="UP000760860">
    <property type="component" value="Unassembled WGS sequence"/>
</dbReference>
<dbReference type="Proteomes" id="UP000251314">
    <property type="component" value="Unassembled WGS sequence"/>
</dbReference>
<evidence type="ECO:0000313" key="7">
    <source>
        <dbReference type="Proteomes" id="UP000251314"/>
    </source>
</evidence>
<name>A0A329SS40_9STRA</name>
<dbReference type="EMBL" id="RCMV01001691">
    <property type="protein sequence ID" value="KAG3207606.1"/>
    <property type="molecule type" value="Genomic_DNA"/>
</dbReference>
<evidence type="ECO:0000313" key="1">
    <source>
        <dbReference type="EMBL" id="KAG2808626.1"/>
    </source>
</evidence>
<dbReference type="AlphaFoldDB" id="A0A329SS40"/>
<dbReference type="Proteomes" id="UP000735874">
    <property type="component" value="Unassembled WGS sequence"/>
</dbReference>
<dbReference type="Proteomes" id="UP000774804">
    <property type="component" value="Unassembled WGS sequence"/>
</dbReference>
<comment type="caution">
    <text evidence="6">The sequence shown here is derived from an EMBL/GenBank/DDBJ whole genome shotgun (WGS) entry which is preliminary data.</text>
</comment>
<dbReference type="EMBL" id="RCML01000229">
    <property type="protein sequence ID" value="KAG2984598.1"/>
    <property type="molecule type" value="Genomic_DNA"/>
</dbReference>
<evidence type="ECO:0000313" key="5">
    <source>
        <dbReference type="EMBL" id="KAG3207606.1"/>
    </source>
</evidence>
<accession>A0A329SS40</accession>
<dbReference type="EMBL" id="RCMG01002568">
    <property type="protein sequence ID" value="KAG2808626.1"/>
    <property type="molecule type" value="Genomic_DNA"/>
</dbReference>
<dbReference type="EMBL" id="RCMI01001678">
    <property type="protein sequence ID" value="KAG2882276.1"/>
    <property type="molecule type" value="Genomic_DNA"/>
</dbReference>
<sequence length="72" mass="7980">MVLFAWERVTALTLAAPEDYYRFAAVRRFDIGEVSGGHSEIGTHSGRDFDTGPSSAVVGGWTNDREFDFCFS</sequence>
<dbReference type="Proteomes" id="UP000736787">
    <property type="component" value="Unassembled WGS sequence"/>
</dbReference>
<evidence type="ECO:0000313" key="3">
    <source>
        <dbReference type="EMBL" id="KAG2890353.1"/>
    </source>
</evidence>
<organism evidence="6 7">
    <name type="scientific">Phytophthora cactorum</name>
    <dbReference type="NCBI Taxonomy" id="29920"/>
    <lineage>
        <taxon>Eukaryota</taxon>
        <taxon>Sar</taxon>
        <taxon>Stramenopiles</taxon>
        <taxon>Oomycota</taxon>
        <taxon>Peronosporomycetes</taxon>
        <taxon>Peronosporales</taxon>
        <taxon>Peronosporaceae</taxon>
        <taxon>Phytophthora</taxon>
    </lineage>
</organism>
<dbReference type="EMBL" id="RCMK01001655">
    <property type="protein sequence ID" value="KAG2890353.1"/>
    <property type="molecule type" value="Genomic_DNA"/>
</dbReference>
<dbReference type="VEuPathDB" id="FungiDB:PC110_g5010"/>
<dbReference type="Proteomes" id="UP000697107">
    <property type="component" value="Unassembled WGS sequence"/>
</dbReference>
<gene>
    <name evidence="6" type="ORF">PC110_g5010</name>
    <name evidence="1" type="ORF">PC113_g23941</name>
    <name evidence="2" type="ORF">PC115_g21983</name>
    <name evidence="3" type="ORF">PC117_g24472</name>
    <name evidence="4" type="ORF">PC118_g8787</name>
    <name evidence="5" type="ORF">PC129_g21355</name>
</gene>
<evidence type="ECO:0000313" key="4">
    <source>
        <dbReference type="EMBL" id="KAG2984598.1"/>
    </source>
</evidence>
<dbReference type="OrthoDB" id="10273483at2759"/>
<protein>
    <submittedName>
        <fullName evidence="6">Uncharacterized protein</fullName>
    </submittedName>
</protein>
<evidence type="ECO:0000313" key="6">
    <source>
        <dbReference type="EMBL" id="RAW38776.1"/>
    </source>
</evidence>